<dbReference type="Pfam" id="PF01861">
    <property type="entry name" value="BpsA_C"/>
    <property type="match status" value="1"/>
</dbReference>
<reference evidence="2" key="1">
    <citation type="journal article" date="2014" name="Front. Microbiol.">
        <title>High frequency of phylogenetically diverse reductive dehalogenase-homologous genes in deep subseafloor sedimentary metagenomes.</title>
        <authorList>
            <person name="Kawai M."/>
            <person name="Futagami T."/>
            <person name="Toyoda A."/>
            <person name="Takaki Y."/>
            <person name="Nishi S."/>
            <person name="Hori S."/>
            <person name="Arai W."/>
            <person name="Tsubouchi T."/>
            <person name="Morono Y."/>
            <person name="Uchiyama I."/>
            <person name="Ito T."/>
            <person name="Fujiyama A."/>
            <person name="Inagaki F."/>
            <person name="Takami H."/>
        </authorList>
    </citation>
    <scope>NUCLEOTIDE SEQUENCE</scope>
    <source>
        <strain evidence="2">Expedition CK06-06</strain>
    </source>
</reference>
<organism evidence="2">
    <name type="scientific">marine sediment metagenome</name>
    <dbReference type="NCBI Taxonomy" id="412755"/>
    <lineage>
        <taxon>unclassified sequences</taxon>
        <taxon>metagenomes</taxon>
        <taxon>ecological metagenomes</taxon>
    </lineage>
</organism>
<dbReference type="InterPro" id="IPR002723">
    <property type="entry name" value="BpsA_C"/>
</dbReference>
<sequence>MIEEAEKILTLVAERAQLAEGIEGVRSILLIMYRFPSLKNKILSQKTGIAIPTLAAVRNELVKAGIIEKRNFLGEKGREWVKSKLNLNFDYDPVPDNFDSTIKELPKEFAYLNKIKEFLKNRPIPEYALDQSHADFSTVIKKTLYLVKKGDIEGRKIIFLGDDDIISISIGLTGLAKEITIVDIDDRILDFLSQSAE</sequence>
<name>X0X2U8_9ZZZZ</name>
<dbReference type="Gene3D" id="3.40.50.150">
    <property type="entry name" value="Vaccinia Virus protein VP39"/>
    <property type="match status" value="1"/>
</dbReference>
<proteinExistence type="predicted"/>
<comment type="caution">
    <text evidence="2">The sequence shown here is derived from an EMBL/GenBank/DDBJ whole genome shotgun (WGS) entry which is preliminary data.</text>
</comment>
<evidence type="ECO:0000313" key="2">
    <source>
        <dbReference type="EMBL" id="GAG37519.1"/>
    </source>
</evidence>
<dbReference type="InterPro" id="IPR029063">
    <property type="entry name" value="SAM-dependent_MTases_sf"/>
</dbReference>
<dbReference type="EMBL" id="BARS01049859">
    <property type="protein sequence ID" value="GAG37519.1"/>
    <property type="molecule type" value="Genomic_DNA"/>
</dbReference>
<accession>X0X2U8</accession>
<dbReference type="AlphaFoldDB" id="X0X2U8"/>
<gene>
    <name evidence="2" type="ORF">S01H1_74518</name>
</gene>
<evidence type="ECO:0000259" key="1">
    <source>
        <dbReference type="Pfam" id="PF01861"/>
    </source>
</evidence>
<feature type="non-terminal residue" evidence="2">
    <location>
        <position position="197"/>
    </location>
</feature>
<feature type="domain" description="N(4)-bis(aminopropyl)spermidine synthase C-terminal" evidence="1">
    <location>
        <begin position="112"/>
        <end position="196"/>
    </location>
</feature>
<protein>
    <recommendedName>
        <fullName evidence="1">N(4)-bis(aminopropyl)spermidine synthase C-terminal domain-containing protein</fullName>
    </recommendedName>
</protein>